<evidence type="ECO:0000313" key="2">
    <source>
        <dbReference type="Proteomes" id="UP001151081"/>
    </source>
</evidence>
<dbReference type="EMBL" id="JAGTJJ010000067">
    <property type="protein sequence ID" value="MDC3988221.1"/>
    <property type="molecule type" value="Genomic_DNA"/>
</dbReference>
<comment type="caution">
    <text evidence="1">The sequence shown here is derived from an EMBL/GenBank/DDBJ whole genome shotgun (WGS) entry which is preliminary data.</text>
</comment>
<organism evidence="1 2">
    <name type="scientific">Polyangium jinanense</name>
    <dbReference type="NCBI Taxonomy" id="2829994"/>
    <lineage>
        <taxon>Bacteria</taxon>
        <taxon>Pseudomonadati</taxon>
        <taxon>Myxococcota</taxon>
        <taxon>Polyangia</taxon>
        <taxon>Polyangiales</taxon>
        <taxon>Polyangiaceae</taxon>
        <taxon>Polyangium</taxon>
    </lineage>
</organism>
<accession>A0A9X4AXU5</accession>
<sequence length="173" mass="18389">MQAVQPGRVVSQVRSLDELVGGHPESLRRIYAAGSSLDPSSIGEGRGRVLALVAAPGAFLAVRSLVRLLATDLLPWEGKAIEGEIGWNLLKGGRRVAPFRIERADSSLDGGPTLVFRYDDPAQGHGWPVRALRDELRSVAPGIGIGPVIFDQGGSPRVIAWWGLAFSRSFGGG</sequence>
<dbReference type="RefSeq" id="WP_272422665.1">
    <property type="nucleotide sequence ID" value="NZ_JAGTJJ010000067.1"/>
</dbReference>
<proteinExistence type="predicted"/>
<reference evidence="1 2" key="1">
    <citation type="submission" date="2021-04" db="EMBL/GenBank/DDBJ databases">
        <title>Genome analysis of Polyangium sp.</title>
        <authorList>
            <person name="Li Y."/>
            <person name="Wang J."/>
        </authorList>
    </citation>
    <scope>NUCLEOTIDE SEQUENCE [LARGE SCALE GENOMIC DNA]</scope>
    <source>
        <strain evidence="1 2">SDU14</strain>
    </source>
</reference>
<name>A0A9X4AXU5_9BACT</name>
<protein>
    <submittedName>
        <fullName evidence="1">Uncharacterized protein</fullName>
    </submittedName>
</protein>
<dbReference type="Proteomes" id="UP001151081">
    <property type="component" value="Unassembled WGS sequence"/>
</dbReference>
<dbReference type="AlphaFoldDB" id="A0A9X4AXU5"/>
<gene>
    <name evidence="1" type="ORF">KEG57_47575</name>
</gene>
<keyword evidence="2" id="KW-1185">Reference proteome</keyword>
<evidence type="ECO:0000313" key="1">
    <source>
        <dbReference type="EMBL" id="MDC3988221.1"/>
    </source>
</evidence>